<evidence type="ECO:0000313" key="2">
    <source>
        <dbReference type="Proteomes" id="UP000013981"/>
    </source>
</evidence>
<accession>R8W4J7</accession>
<comment type="caution">
    <text evidence="1">The sequence shown here is derived from an EMBL/GenBank/DDBJ whole genome shotgun (WGS) entry which is preliminary data.</text>
</comment>
<dbReference type="OrthoDB" id="1807498at2"/>
<dbReference type="eggNOG" id="ENOG5031MHP">
    <property type="taxonomic scope" value="Bacteria"/>
</dbReference>
<organism evidence="1 2">
    <name type="scientific">Butyricicoccus pullicaecorum 1.2</name>
    <dbReference type="NCBI Taxonomy" id="1203606"/>
    <lineage>
        <taxon>Bacteria</taxon>
        <taxon>Bacillati</taxon>
        <taxon>Bacillota</taxon>
        <taxon>Clostridia</taxon>
        <taxon>Eubacteriales</taxon>
        <taxon>Butyricicoccaceae</taxon>
        <taxon>Butyricicoccus</taxon>
    </lineage>
</organism>
<dbReference type="PATRIC" id="fig|1203606.4.peg.305"/>
<sequence length="140" mass="15637">MDLQAFFMENAEKTEQVTFVASKRFAKDGKPVPWIIRCITGEQDDAIRASCMRRVQVPGRKNQFTREIDANAYVCKLAVACTVYPNLNDQALQDSWGVMGAEALLKTMLNPGEYADYAAKVQEVCGFDASMDELVDEAKN</sequence>
<name>R8W4J7_9FIRM</name>
<evidence type="ECO:0000313" key="1">
    <source>
        <dbReference type="EMBL" id="EOQ39639.1"/>
    </source>
</evidence>
<evidence type="ECO:0008006" key="3">
    <source>
        <dbReference type="Google" id="ProtNLM"/>
    </source>
</evidence>
<dbReference type="RefSeq" id="WP_016146542.1">
    <property type="nucleotide sequence ID" value="NZ_KB976103.1"/>
</dbReference>
<dbReference type="EMBL" id="AQOB01000002">
    <property type="protein sequence ID" value="EOQ39639.1"/>
    <property type="molecule type" value="Genomic_DNA"/>
</dbReference>
<dbReference type="Pfam" id="PF08890">
    <property type="entry name" value="Phage_TAC_5"/>
    <property type="match status" value="1"/>
</dbReference>
<proteinExistence type="predicted"/>
<gene>
    <name evidence="1" type="ORF">HMPREF1526_00333</name>
</gene>
<dbReference type="AlphaFoldDB" id="R8W4J7"/>
<dbReference type="InterPro" id="IPR038559">
    <property type="entry name" value="XkdN-like_sf"/>
</dbReference>
<protein>
    <recommendedName>
        <fullName evidence="3">Phage XkdN-like protein</fullName>
    </recommendedName>
</protein>
<dbReference type="InterPro" id="IPR014986">
    <property type="entry name" value="XkdN-like"/>
</dbReference>
<dbReference type="Gene3D" id="3.30.2220.30">
    <property type="match status" value="1"/>
</dbReference>
<keyword evidence="2" id="KW-1185">Reference proteome</keyword>
<reference evidence="1 2" key="1">
    <citation type="submission" date="2013-01" db="EMBL/GenBank/DDBJ databases">
        <title>The Genome Sequence of Butyricicoccus pullicaecorum 1.2.</title>
        <authorList>
            <consortium name="The Broad Institute Genome Sequencing Platform"/>
            <person name="Earl A."/>
            <person name="Ward D."/>
            <person name="Feldgarden M."/>
            <person name="Gevers D."/>
            <person name="Van Immerseel F."/>
            <person name="Eeckhaut V."/>
            <person name="Walker B."/>
            <person name="Young S.K."/>
            <person name="Zeng Q."/>
            <person name="Gargeya S."/>
            <person name="Fitzgerald M."/>
            <person name="Haas B."/>
            <person name="Abouelleil A."/>
            <person name="Alvarado L."/>
            <person name="Arachchi H.M."/>
            <person name="Berlin A.M."/>
            <person name="Chapman S.B."/>
            <person name="Dewar J."/>
            <person name="Goldberg J."/>
            <person name="Griggs A."/>
            <person name="Gujja S."/>
            <person name="Hansen M."/>
            <person name="Howarth C."/>
            <person name="Imamovic A."/>
            <person name="Larimer J."/>
            <person name="McCowan C."/>
            <person name="Murphy C."/>
            <person name="Neiman D."/>
            <person name="Pearson M."/>
            <person name="Priest M."/>
            <person name="Roberts A."/>
            <person name="Saif S."/>
            <person name="Shea T."/>
            <person name="Sisk P."/>
            <person name="Sykes S."/>
            <person name="Wortman J."/>
            <person name="Nusbaum C."/>
            <person name="Birren B."/>
        </authorList>
    </citation>
    <scope>NUCLEOTIDE SEQUENCE [LARGE SCALE GENOMIC DNA]</scope>
    <source>
        <strain evidence="1 2">1.2</strain>
    </source>
</reference>
<dbReference type="Proteomes" id="UP000013981">
    <property type="component" value="Unassembled WGS sequence"/>
</dbReference>
<dbReference type="HOGENOM" id="CLU_114419_3_0_9"/>